<feature type="compositionally biased region" description="Basic and acidic residues" evidence="1">
    <location>
        <begin position="57"/>
        <end position="102"/>
    </location>
</feature>
<feature type="compositionally biased region" description="Basic and acidic residues" evidence="1">
    <location>
        <begin position="1"/>
        <end position="18"/>
    </location>
</feature>
<feature type="region of interest" description="Disordered" evidence="1">
    <location>
        <begin position="1"/>
        <end position="134"/>
    </location>
</feature>
<name>U5D6Q4_AMBTC</name>
<dbReference type="Proteomes" id="UP000017836">
    <property type="component" value="Unassembled WGS sequence"/>
</dbReference>
<keyword evidence="3" id="KW-1185">Reference proteome</keyword>
<sequence>MRQKEREEGMRQKEREADGLAAVRVTERGEERAKRRKRGRKGRDRRRRERLTVWPGRVREREGREERRGGRERRRRGEVDGLATDRVREVEGREERREKGEVDGLAIGQETGEEVNSLAAGNERERGEEEERKKIGGEVSVPHLFFSRAPYPPQSILGSSGVFLTRLEHIFPMGPTLHHLDVIWAFKQPF</sequence>
<gene>
    <name evidence="2" type="ORF">AMTR_s00046p00041330</name>
</gene>
<protein>
    <submittedName>
        <fullName evidence="2">Uncharacterized protein</fullName>
    </submittedName>
</protein>
<dbReference type="HOGENOM" id="CLU_1429835_0_0_1"/>
<feature type="compositionally biased region" description="Basic and acidic residues" evidence="1">
    <location>
        <begin position="122"/>
        <end position="134"/>
    </location>
</feature>
<proteinExistence type="predicted"/>
<evidence type="ECO:0000256" key="1">
    <source>
        <dbReference type="SAM" id="MobiDB-lite"/>
    </source>
</evidence>
<reference evidence="3" key="1">
    <citation type="journal article" date="2013" name="Science">
        <title>The Amborella genome and the evolution of flowering plants.</title>
        <authorList>
            <consortium name="Amborella Genome Project"/>
        </authorList>
    </citation>
    <scope>NUCLEOTIDE SEQUENCE [LARGE SCALE GENOMIC DNA]</scope>
</reference>
<organism evidence="2 3">
    <name type="scientific">Amborella trichopoda</name>
    <dbReference type="NCBI Taxonomy" id="13333"/>
    <lineage>
        <taxon>Eukaryota</taxon>
        <taxon>Viridiplantae</taxon>
        <taxon>Streptophyta</taxon>
        <taxon>Embryophyta</taxon>
        <taxon>Tracheophyta</taxon>
        <taxon>Spermatophyta</taxon>
        <taxon>Magnoliopsida</taxon>
        <taxon>Amborellales</taxon>
        <taxon>Amborellaceae</taxon>
        <taxon>Amborella</taxon>
    </lineage>
</organism>
<evidence type="ECO:0000313" key="3">
    <source>
        <dbReference type="Proteomes" id="UP000017836"/>
    </source>
</evidence>
<evidence type="ECO:0000313" key="2">
    <source>
        <dbReference type="EMBL" id="ERN17935.1"/>
    </source>
</evidence>
<feature type="compositionally biased region" description="Basic residues" evidence="1">
    <location>
        <begin position="34"/>
        <end position="49"/>
    </location>
</feature>
<dbReference type="AlphaFoldDB" id="U5D6Q4"/>
<accession>U5D6Q4</accession>
<dbReference type="EMBL" id="KI392290">
    <property type="protein sequence ID" value="ERN17935.1"/>
    <property type="molecule type" value="Genomic_DNA"/>
</dbReference>
<dbReference type="Gramene" id="ERN17935">
    <property type="protein sequence ID" value="ERN17935"/>
    <property type="gene ID" value="AMTR_s00046p00041330"/>
</dbReference>